<sequence length="528" mass="58860">MLGYCDLEELRTLAKISKIDLRELCCLDAPMMSSGEDCHKQVHFANGFPPKEVVVSPRLSPPVNMHGGIFVGLHDEVPSRLTQHGRLIPPLAKRRGQFCAVNPRHEISVDIHQPDPFSGHKGAEKTGFTAYPIKHFKPSQPKKRSKVKRVEGKNPIAMLNFQSAISQATVPPSNTQEGTPVETLASKCDKIMADVEKDFILSELSGIDEVYQRICHGNKESLHSLVLPVRNKRKKYSSGNLQYLSVSSQVMPSIKHNHKPSYPLKNNKPQAINHQSLDEKTHCYEDDDGVQKIPKEPRAILVPLPFFKRKSSQPPQTAPARHKAIQTPLENARHRLAKHHTRRAISSLSGWSSPSIINFSPAGLPEASRPGTRACNATGSIVGVQNRSNTGTVAIVASLDQPNRASPYLVTPPATSASGLVTKQSFYDEDFEVDRLPESEMVVDDPAENKSEKMSVTSEEEHIIKDDTCADPMVEGMQRNVEKEERIAHEIEEVQKQSQKKKEEIEALLDEHGEIIKEVHQLEEDLHQ</sequence>
<organism evidence="2 3">
    <name type="scientific">Nematostella vectensis</name>
    <name type="common">Starlet sea anemone</name>
    <dbReference type="NCBI Taxonomy" id="45351"/>
    <lineage>
        <taxon>Eukaryota</taxon>
        <taxon>Metazoa</taxon>
        <taxon>Cnidaria</taxon>
        <taxon>Anthozoa</taxon>
        <taxon>Hexacorallia</taxon>
        <taxon>Actiniaria</taxon>
        <taxon>Edwardsiidae</taxon>
        <taxon>Nematostella</taxon>
    </lineage>
</organism>
<gene>
    <name evidence="2" type="ORF">NEMVEDRAFT_v1g238123</name>
</gene>
<dbReference type="Proteomes" id="UP000001593">
    <property type="component" value="Unassembled WGS sequence"/>
</dbReference>
<accession>A7RGP9</accession>
<reference evidence="2 3" key="1">
    <citation type="journal article" date="2007" name="Science">
        <title>Sea anemone genome reveals ancestral eumetazoan gene repertoire and genomic organization.</title>
        <authorList>
            <person name="Putnam N.H."/>
            <person name="Srivastava M."/>
            <person name="Hellsten U."/>
            <person name="Dirks B."/>
            <person name="Chapman J."/>
            <person name="Salamov A."/>
            <person name="Terry A."/>
            <person name="Shapiro H."/>
            <person name="Lindquist E."/>
            <person name="Kapitonov V.V."/>
            <person name="Jurka J."/>
            <person name="Genikhovich G."/>
            <person name="Grigoriev I.V."/>
            <person name="Lucas S.M."/>
            <person name="Steele R.E."/>
            <person name="Finnerty J.R."/>
            <person name="Technau U."/>
            <person name="Martindale M.Q."/>
            <person name="Rokhsar D.S."/>
        </authorList>
    </citation>
    <scope>NUCLEOTIDE SEQUENCE [LARGE SCALE GENOMIC DNA]</scope>
    <source>
        <strain evidence="3">CH2 X CH6</strain>
    </source>
</reference>
<protein>
    <submittedName>
        <fullName evidence="2">Uncharacterized protein</fullName>
    </submittedName>
</protein>
<name>A7RGP9_NEMVE</name>
<evidence type="ECO:0000313" key="3">
    <source>
        <dbReference type="Proteomes" id="UP000001593"/>
    </source>
</evidence>
<dbReference type="HOGENOM" id="CLU_516118_0_0_1"/>
<evidence type="ECO:0000313" key="2">
    <source>
        <dbReference type="EMBL" id="EDO49578.1"/>
    </source>
</evidence>
<keyword evidence="1" id="KW-0175">Coiled coil</keyword>
<proteinExistence type="predicted"/>
<dbReference type="InParanoid" id="A7RGP9"/>
<keyword evidence="3" id="KW-1185">Reference proteome</keyword>
<dbReference type="EMBL" id="DS469509">
    <property type="protein sequence ID" value="EDO49578.1"/>
    <property type="molecule type" value="Genomic_DNA"/>
</dbReference>
<feature type="coiled-coil region" evidence="1">
    <location>
        <begin position="474"/>
        <end position="525"/>
    </location>
</feature>
<evidence type="ECO:0000256" key="1">
    <source>
        <dbReference type="SAM" id="Coils"/>
    </source>
</evidence>
<dbReference type="OMA" id="PRHEISV"/>
<dbReference type="AlphaFoldDB" id="A7RGP9"/>